<sequence>MCFLLVSVPFACWWPHSLSPAPAARCWLSTVRSQHRGTELRPNSWPRLGSAMKTGNRCKAEDSVGCNRIIHVLADEYPEFRNCVCTTDDICSITTLLGELCSINKDYLESPSGSDPELGVRPPRSPADPGSCSVARRLCREQPRCWAAHRSFQRHCRAPAGTCSSPRPASCLLAWKELSTTPLGRCTCPEPRRARCITIWKGIFNNPCLQHSQESQASGAGDSDGSDDDDNADLDDNISMETKLQWGLSALSKQAHTTNRTCLDVNRECVEDEVCNKQLSLYLKLCSVNKKCNVEGCQAAIRFFYGNMPFEVAQMMIFCDCIQHDESCYRAKELLHGKPCAVTVVPPPSCLNVIQMCEENELCRKKYTTFRSKCWRHVTKKCYNDEACLETLLKDDVPCSATADCKAAFVSSWGTMLLTECTCQNVPAVEQPLCELFHHMLHSKSCFRDLRQISIQKKGFHWVNTEMPREKISGAQLHSSAINGETVYIIAYSSCIALILGIVLLTLLKIRQDTKCLIVPLHCSGSHGPKHHPGSHLVPRSSGFLSIAALFG</sequence>
<evidence type="ECO:0000256" key="9">
    <source>
        <dbReference type="SAM" id="Phobius"/>
    </source>
</evidence>
<reference evidence="12" key="2">
    <citation type="submission" date="2025-09" db="UniProtKB">
        <authorList>
            <consortium name="Ensembl"/>
        </authorList>
    </citation>
    <scope>IDENTIFICATION</scope>
</reference>
<dbReference type="InterPro" id="IPR003438">
    <property type="entry name" value="GDNF_rcpt"/>
</dbReference>
<feature type="compositionally biased region" description="Acidic residues" evidence="8">
    <location>
        <begin position="224"/>
        <end position="234"/>
    </location>
</feature>
<feature type="domain" description="GDNF/GAS1" evidence="11">
    <location>
        <begin position="132"/>
        <end position="208"/>
    </location>
</feature>
<dbReference type="InterPro" id="IPR016017">
    <property type="entry name" value="GDNF/GAS1"/>
</dbReference>
<evidence type="ECO:0000256" key="1">
    <source>
        <dbReference type="ARBA" id="ARBA00004236"/>
    </source>
</evidence>
<dbReference type="SMART" id="SM00907">
    <property type="entry name" value="GDNF"/>
    <property type="match status" value="3"/>
</dbReference>
<feature type="chain" id="PRO_5034405094" evidence="10">
    <location>
        <begin position="20"/>
        <end position="552"/>
    </location>
</feature>
<organism evidence="12 13">
    <name type="scientific">Zonotrichia albicollis</name>
    <name type="common">White-throated sparrow</name>
    <name type="synonym">Fringilla albicollis</name>
    <dbReference type="NCBI Taxonomy" id="44394"/>
    <lineage>
        <taxon>Eukaryota</taxon>
        <taxon>Metazoa</taxon>
        <taxon>Chordata</taxon>
        <taxon>Craniata</taxon>
        <taxon>Vertebrata</taxon>
        <taxon>Euteleostomi</taxon>
        <taxon>Archelosauria</taxon>
        <taxon>Archosauria</taxon>
        <taxon>Dinosauria</taxon>
        <taxon>Saurischia</taxon>
        <taxon>Theropoda</taxon>
        <taxon>Coelurosauria</taxon>
        <taxon>Aves</taxon>
        <taxon>Neognathae</taxon>
        <taxon>Neoaves</taxon>
        <taxon>Telluraves</taxon>
        <taxon>Australaves</taxon>
        <taxon>Passeriformes</taxon>
        <taxon>Passerellidae</taxon>
        <taxon>Zonotrichia</taxon>
    </lineage>
</organism>
<feature type="transmembrane region" description="Helical" evidence="9">
    <location>
        <begin position="487"/>
        <end position="508"/>
    </location>
</feature>
<evidence type="ECO:0000256" key="6">
    <source>
        <dbReference type="ARBA" id="ARBA00023170"/>
    </source>
</evidence>
<keyword evidence="7" id="KW-0325">Glycoprotein</keyword>
<evidence type="ECO:0000313" key="12">
    <source>
        <dbReference type="Ensembl" id="ENSZALP00000022277.1"/>
    </source>
</evidence>
<evidence type="ECO:0000256" key="7">
    <source>
        <dbReference type="ARBA" id="ARBA00023180"/>
    </source>
</evidence>
<keyword evidence="9" id="KW-1133">Transmembrane helix</keyword>
<name>A0A8D2NDT2_ZONAL</name>
<keyword evidence="9" id="KW-0812">Transmembrane</keyword>
<evidence type="ECO:0000259" key="11">
    <source>
        <dbReference type="SMART" id="SM00907"/>
    </source>
</evidence>
<dbReference type="AlphaFoldDB" id="A0A8D2NDT2"/>
<evidence type="ECO:0000256" key="2">
    <source>
        <dbReference type="ARBA" id="ARBA00005961"/>
    </source>
</evidence>
<dbReference type="Ensembl" id="ENSZALT00000028995.1">
    <property type="protein sequence ID" value="ENSZALP00000022277.1"/>
    <property type="gene ID" value="ENSZALG00000017319.1"/>
</dbReference>
<dbReference type="PANTHER" id="PTHR10269">
    <property type="entry name" value="GDNF RECEPTOR ALPHA"/>
    <property type="match status" value="1"/>
</dbReference>
<keyword evidence="4 10" id="KW-0732">Signal</keyword>
<keyword evidence="3" id="KW-1003">Cell membrane</keyword>
<keyword evidence="13" id="KW-1185">Reference proteome</keyword>
<keyword evidence="5 9" id="KW-0472">Membrane</keyword>
<evidence type="ECO:0000256" key="8">
    <source>
        <dbReference type="SAM" id="MobiDB-lite"/>
    </source>
</evidence>
<dbReference type="InterPro" id="IPR037193">
    <property type="entry name" value="GDNF_alpha"/>
</dbReference>
<dbReference type="GO" id="GO:0038023">
    <property type="term" value="F:signaling receptor activity"/>
    <property type="evidence" value="ECO:0007669"/>
    <property type="project" value="InterPro"/>
</dbReference>
<reference evidence="12" key="1">
    <citation type="submission" date="2025-08" db="UniProtKB">
        <authorList>
            <consortium name="Ensembl"/>
        </authorList>
    </citation>
    <scope>IDENTIFICATION</scope>
</reference>
<comment type="subcellular location">
    <subcellularLocation>
        <location evidence="1">Cell membrane</location>
    </subcellularLocation>
</comment>
<dbReference type="GO" id="GO:0043235">
    <property type="term" value="C:receptor complex"/>
    <property type="evidence" value="ECO:0007669"/>
    <property type="project" value="TreeGrafter"/>
</dbReference>
<dbReference type="GO" id="GO:0009897">
    <property type="term" value="C:external side of plasma membrane"/>
    <property type="evidence" value="ECO:0007669"/>
    <property type="project" value="TreeGrafter"/>
</dbReference>
<evidence type="ECO:0000256" key="10">
    <source>
        <dbReference type="SAM" id="SignalP"/>
    </source>
</evidence>
<protein>
    <submittedName>
        <fullName evidence="12">GDNF family receptor alpha like</fullName>
    </submittedName>
</protein>
<accession>A0A8D2NDT2</accession>
<dbReference type="GO" id="GO:0007399">
    <property type="term" value="P:nervous system development"/>
    <property type="evidence" value="ECO:0007669"/>
    <property type="project" value="TreeGrafter"/>
</dbReference>
<proteinExistence type="inferred from homology"/>
<feature type="region of interest" description="Disordered" evidence="8">
    <location>
        <begin position="214"/>
        <end position="234"/>
    </location>
</feature>
<dbReference type="PANTHER" id="PTHR10269:SF1">
    <property type="entry name" value="GDNF FAMILY RECEPTOR ALPHA-LIKE"/>
    <property type="match status" value="1"/>
</dbReference>
<feature type="domain" description="GDNF/GAS1" evidence="11">
    <location>
        <begin position="262"/>
        <end position="340"/>
    </location>
</feature>
<dbReference type="Pfam" id="PF02351">
    <property type="entry name" value="GDNF"/>
    <property type="match status" value="3"/>
</dbReference>
<comment type="similarity">
    <text evidence="2">Belongs to the GDNFR family.</text>
</comment>
<dbReference type="GO" id="GO:0007169">
    <property type="term" value="P:cell surface receptor protein tyrosine kinase signaling pathway"/>
    <property type="evidence" value="ECO:0007669"/>
    <property type="project" value="UniProtKB-ARBA"/>
</dbReference>
<dbReference type="SUPFAM" id="SSF110035">
    <property type="entry name" value="GDNF receptor-like"/>
    <property type="match status" value="3"/>
</dbReference>
<feature type="signal peptide" evidence="10">
    <location>
        <begin position="1"/>
        <end position="19"/>
    </location>
</feature>
<evidence type="ECO:0000256" key="5">
    <source>
        <dbReference type="ARBA" id="ARBA00023136"/>
    </source>
</evidence>
<keyword evidence="6" id="KW-0675">Receptor</keyword>
<evidence type="ECO:0000256" key="4">
    <source>
        <dbReference type="ARBA" id="ARBA00022729"/>
    </source>
</evidence>
<evidence type="ECO:0000313" key="13">
    <source>
        <dbReference type="Proteomes" id="UP000694413"/>
    </source>
</evidence>
<gene>
    <name evidence="12" type="primary">GFRAL</name>
</gene>
<feature type="domain" description="GDNF/GAS1" evidence="11">
    <location>
        <begin position="350"/>
        <end position="446"/>
    </location>
</feature>
<evidence type="ECO:0000256" key="3">
    <source>
        <dbReference type="ARBA" id="ARBA00022475"/>
    </source>
</evidence>
<dbReference type="Proteomes" id="UP000694413">
    <property type="component" value="Unassembled WGS sequence"/>
</dbReference>